<dbReference type="InterPro" id="IPR036291">
    <property type="entry name" value="NAD(P)-bd_dom_sf"/>
</dbReference>
<evidence type="ECO:0000313" key="4">
    <source>
        <dbReference type="Proteomes" id="UP000638648"/>
    </source>
</evidence>
<dbReference type="PANTHER" id="PTHR43477:SF1">
    <property type="entry name" value="DIHYDROANTICAPSIN 7-DEHYDROGENASE"/>
    <property type="match status" value="1"/>
</dbReference>
<evidence type="ECO:0000313" key="3">
    <source>
        <dbReference type="EMBL" id="MBE1609247.1"/>
    </source>
</evidence>
<dbReference type="AlphaFoldDB" id="A0A927MZW6"/>
<reference evidence="3" key="1">
    <citation type="submission" date="2020-10" db="EMBL/GenBank/DDBJ databases">
        <title>Sequencing the genomes of 1000 actinobacteria strains.</title>
        <authorList>
            <person name="Klenk H.-P."/>
        </authorList>
    </citation>
    <scope>NUCLEOTIDE SEQUENCE</scope>
    <source>
        <strain evidence="3">DSM 45354</strain>
    </source>
</reference>
<organism evidence="3 4">
    <name type="scientific">Actinopolymorpha pittospori</name>
    <dbReference type="NCBI Taxonomy" id="648752"/>
    <lineage>
        <taxon>Bacteria</taxon>
        <taxon>Bacillati</taxon>
        <taxon>Actinomycetota</taxon>
        <taxon>Actinomycetes</taxon>
        <taxon>Propionibacteriales</taxon>
        <taxon>Actinopolymorphaceae</taxon>
        <taxon>Actinopolymorpha</taxon>
    </lineage>
</organism>
<dbReference type="InterPro" id="IPR051122">
    <property type="entry name" value="SDR_DHRS6-like"/>
</dbReference>
<dbReference type="PRINTS" id="PR00081">
    <property type="entry name" value="GDHRDH"/>
</dbReference>
<comment type="similarity">
    <text evidence="1">Belongs to the short-chain dehydrogenases/reductases (SDR) family.</text>
</comment>
<evidence type="ECO:0000256" key="1">
    <source>
        <dbReference type="ARBA" id="ARBA00006484"/>
    </source>
</evidence>
<keyword evidence="4" id="KW-1185">Reference proteome</keyword>
<dbReference type="PANTHER" id="PTHR43477">
    <property type="entry name" value="DIHYDROANTICAPSIN 7-DEHYDROGENASE"/>
    <property type="match status" value="1"/>
</dbReference>
<proteinExistence type="inferred from homology"/>
<dbReference type="InterPro" id="IPR002347">
    <property type="entry name" value="SDR_fam"/>
</dbReference>
<dbReference type="Pfam" id="PF13561">
    <property type="entry name" value="adh_short_C2"/>
    <property type="match status" value="1"/>
</dbReference>
<dbReference type="Gene3D" id="3.40.50.720">
    <property type="entry name" value="NAD(P)-binding Rossmann-like Domain"/>
    <property type="match status" value="1"/>
</dbReference>
<keyword evidence="2" id="KW-0560">Oxidoreductase</keyword>
<accession>A0A927MZW6</accession>
<dbReference type="Proteomes" id="UP000638648">
    <property type="component" value="Unassembled WGS sequence"/>
</dbReference>
<dbReference type="GO" id="GO:0016491">
    <property type="term" value="F:oxidoreductase activity"/>
    <property type="evidence" value="ECO:0007669"/>
    <property type="project" value="UniProtKB-KW"/>
</dbReference>
<dbReference type="SUPFAM" id="SSF51735">
    <property type="entry name" value="NAD(P)-binding Rossmann-fold domains"/>
    <property type="match status" value="1"/>
</dbReference>
<dbReference type="RefSeq" id="WP_192752855.1">
    <property type="nucleotide sequence ID" value="NZ_BAABJL010000142.1"/>
</dbReference>
<gene>
    <name evidence="3" type="ORF">HEB94_006095</name>
</gene>
<protein>
    <submittedName>
        <fullName evidence="3">NAD(P)-dependent dehydrogenase (Short-subunit alcohol dehydrogenase family)</fullName>
    </submittedName>
</protein>
<comment type="caution">
    <text evidence="3">The sequence shown here is derived from an EMBL/GenBank/DDBJ whole genome shotgun (WGS) entry which is preliminary data.</text>
</comment>
<sequence length="241" mass="25636">MNPSIQSLQDRTVVVIGRGSGIARAITDASRAAGARVVVAGRDRPALAWAYDDPDIRAEEVDLNDEVSIASLAQRLGAVDHVVSTASARARGHVRDLDREALRRSFDTKVIGPIMMAKHFTPHIGVGGSLVLFSGVAAFKPTVGYLGVAVTNGAVDFLTRSLALELAPVRVNTVSPGVVDTGAWDGLGEQGKRDYFESQRERNPVRRIGTVEDIATAVLFAMTNTFMTGATLRIDGGEPLT</sequence>
<dbReference type="EMBL" id="JADBEM010000001">
    <property type="protein sequence ID" value="MBE1609247.1"/>
    <property type="molecule type" value="Genomic_DNA"/>
</dbReference>
<evidence type="ECO:0000256" key="2">
    <source>
        <dbReference type="ARBA" id="ARBA00023002"/>
    </source>
</evidence>
<name>A0A927MZW6_9ACTN</name>